<keyword evidence="5 11" id="KW-0949">S-adenosyl-L-methionine</keyword>
<dbReference type="SUPFAM" id="SSF53335">
    <property type="entry name" value="S-adenosyl-L-methionine-dependent methyltransferases"/>
    <property type="match status" value="1"/>
</dbReference>
<dbReference type="GO" id="GO:0005762">
    <property type="term" value="C:mitochondrial large ribosomal subunit"/>
    <property type="evidence" value="ECO:0007669"/>
    <property type="project" value="TreeGrafter"/>
</dbReference>
<dbReference type="Pfam" id="PF01189">
    <property type="entry name" value="Methyltr_RsmB-F"/>
    <property type="match status" value="1"/>
</dbReference>
<dbReference type="Proteomes" id="UP000031512">
    <property type="component" value="Unassembled WGS sequence"/>
</dbReference>
<dbReference type="GO" id="GO:0031167">
    <property type="term" value="P:rRNA methylation"/>
    <property type="evidence" value="ECO:0007669"/>
    <property type="project" value="TreeGrafter"/>
</dbReference>
<feature type="domain" description="SAM-dependent MTase RsmB/NOP-type" evidence="12">
    <location>
        <begin position="1"/>
        <end position="264"/>
    </location>
</feature>
<dbReference type="GO" id="GO:0008173">
    <property type="term" value="F:RNA methyltransferase activity"/>
    <property type="evidence" value="ECO:0007669"/>
    <property type="project" value="InterPro"/>
</dbReference>
<evidence type="ECO:0000256" key="11">
    <source>
        <dbReference type="PROSITE-ProRule" id="PRU01023"/>
    </source>
</evidence>
<dbReference type="CDD" id="cd02440">
    <property type="entry name" value="AdoMet_MTases"/>
    <property type="match status" value="1"/>
</dbReference>
<organism evidence="13 14">
    <name type="scientific">Theileria equi strain WA</name>
    <dbReference type="NCBI Taxonomy" id="1537102"/>
    <lineage>
        <taxon>Eukaryota</taxon>
        <taxon>Sar</taxon>
        <taxon>Alveolata</taxon>
        <taxon>Apicomplexa</taxon>
        <taxon>Aconoidasida</taxon>
        <taxon>Piroplasmida</taxon>
        <taxon>Theileriidae</taxon>
        <taxon>Theileria</taxon>
    </lineage>
</organism>
<protein>
    <recommendedName>
        <fullName evidence="9">NOL1/NOP2/Sun domain family member 4</fullName>
    </recommendedName>
</protein>
<evidence type="ECO:0000256" key="9">
    <source>
        <dbReference type="ARBA" id="ARBA00042050"/>
    </source>
</evidence>
<dbReference type="KEGG" id="beq:BEWA_038990"/>
<dbReference type="PANTHER" id="PTHR22808">
    <property type="entry name" value="NCL1 YEAST -RELATED NOL1/NOP2/FMU SUN DOMAIN-CONTAINING"/>
    <property type="match status" value="1"/>
</dbReference>
<evidence type="ECO:0000256" key="3">
    <source>
        <dbReference type="ARBA" id="ARBA00022603"/>
    </source>
</evidence>
<dbReference type="Gene3D" id="3.40.50.150">
    <property type="entry name" value="Vaccinia Virus protein VP39"/>
    <property type="match status" value="1"/>
</dbReference>
<evidence type="ECO:0000256" key="10">
    <source>
        <dbReference type="ARBA" id="ARBA00049302"/>
    </source>
</evidence>
<feature type="binding site" evidence="11">
    <location>
        <position position="119"/>
    </location>
    <ligand>
        <name>S-adenosyl-L-methionine</name>
        <dbReference type="ChEBI" id="CHEBI:59789"/>
    </ligand>
</feature>
<proteinExistence type="inferred from homology"/>
<dbReference type="InterPro" id="IPR023267">
    <property type="entry name" value="RCMT"/>
</dbReference>
<keyword evidence="14" id="KW-1185">Reference proteome</keyword>
<evidence type="ECO:0000259" key="12">
    <source>
        <dbReference type="PROSITE" id="PS51686"/>
    </source>
</evidence>
<dbReference type="GeneID" id="15803225"/>
<keyword evidence="8" id="KW-0496">Mitochondrion</keyword>
<comment type="caution">
    <text evidence="11">Lacks conserved residue(s) required for the propagation of feature annotation.</text>
</comment>
<dbReference type="OrthoDB" id="427002at2759"/>
<dbReference type="InterPro" id="IPR001678">
    <property type="entry name" value="MeTrfase_RsmB-F_NOP2_dom"/>
</dbReference>
<evidence type="ECO:0000256" key="8">
    <source>
        <dbReference type="ARBA" id="ARBA00023128"/>
    </source>
</evidence>
<dbReference type="EMBL" id="ACOU01000002">
    <property type="protein sequence ID" value="EKX73861.1"/>
    <property type="molecule type" value="Genomic_DNA"/>
</dbReference>
<dbReference type="AlphaFoldDB" id="L1LEU0"/>
<dbReference type="RefSeq" id="XP_004833313.1">
    <property type="nucleotide sequence ID" value="XM_004833256.1"/>
</dbReference>
<dbReference type="PANTHER" id="PTHR22808:SF3">
    <property type="entry name" value="5-METHYLCYTOSINE RRNA METHYLTRANSFERASE NSUN4"/>
    <property type="match status" value="1"/>
</dbReference>
<dbReference type="GO" id="GO:0003723">
    <property type="term" value="F:RNA binding"/>
    <property type="evidence" value="ECO:0007669"/>
    <property type="project" value="UniProtKB-UniRule"/>
</dbReference>
<reference evidence="13 14" key="1">
    <citation type="journal article" date="2012" name="BMC Genomics">
        <title>Comparative genomic analysis and phylogenetic position of Theileria equi.</title>
        <authorList>
            <person name="Kappmeyer L.S."/>
            <person name="Thiagarajan M."/>
            <person name="Herndon D.R."/>
            <person name="Ramsay J.D."/>
            <person name="Caler E."/>
            <person name="Djikeng A."/>
            <person name="Gillespie J.J."/>
            <person name="Lau A.O."/>
            <person name="Roalson E.H."/>
            <person name="Silva J.C."/>
            <person name="Silva M.G."/>
            <person name="Suarez C.E."/>
            <person name="Ueti M.W."/>
            <person name="Nene V.M."/>
            <person name="Mealey R.H."/>
            <person name="Knowles D.P."/>
            <person name="Brayton K.A."/>
        </authorList>
    </citation>
    <scope>NUCLEOTIDE SEQUENCE [LARGE SCALE GENOMIC DNA]</scope>
    <source>
        <strain evidence="13 14">WA</strain>
    </source>
</reference>
<accession>L1LEU0</accession>
<dbReference type="InterPro" id="IPR029063">
    <property type="entry name" value="SAM-dependent_MTases_sf"/>
</dbReference>
<feature type="binding site" evidence="11">
    <location>
        <position position="86"/>
    </location>
    <ligand>
        <name>S-adenosyl-L-methionine</name>
        <dbReference type="ChEBI" id="CHEBI:59789"/>
    </ligand>
</feature>
<keyword evidence="2" id="KW-0698">rRNA processing</keyword>
<evidence type="ECO:0000256" key="1">
    <source>
        <dbReference type="ARBA" id="ARBA00004173"/>
    </source>
</evidence>
<dbReference type="VEuPathDB" id="PiroplasmaDB:BEWA_038990"/>
<feature type="binding site" evidence="11">
    <location>
        <position position="138"/>
    </location>
    <ligand>
        <name>S-adenosyl-L-methionine</name>
        <dbReference type="ChEBI" id="CHEBI:59789"/>
    </ligand>
</feature>
<evidence type="ECO:0000256" key="5">
    <source>
        <dbReference type="ARBA" id="ARBA00022691"/>
    </source>
</evidence>
<keyword evidence="6 11" id="KW-0694">RNA-binding</keyword>
<dbReference type="eggNOG" id="KOG2198">
    <property type="taxonomic scope" value="Eukaryota"/>
</dbReference>
<dbReference type="PRINTS" id="PR02008">
    <property type="entry name" value="RCMTFAMILY"/>
</dbReference>
<evidence type="ECO:0000313" key="13">
    <source>
        <dbReference type="EMBL" id="EKX73861.1"/>
    </source>
</evidence>
<evidence type="ECO:0000313" key="14">
    <source>
        <dbReference type="Proteomes" id="UP000031512"/>
    </source>
</evidence>
<comment type="catalytic activity">
    <reaction evidence="10">
        <text>a cytidine in rRNA + S-adenosyl-L-methionine = a 5-methylcytidine in rRNA + S-adenosyl-L-homocysteine + H(+)</text>
        <dbReference type="Rhea" id="RHEA:61484"/>
        <dbReference type="Rhea" id="RHEA-COMP:15836"/>
        <dbReference type="Rhea" id="RHEA-COMP:15837"/>
        <dbReference type="ChEBI" id="CHEBI:15378"/>
        <dbReference type="ChEBI" id="CHEBI:57856"/>
        <dbReference type="ChEBI" id="CHEBI:59789"/>
        <dbReference type="ChEBI" id="CHEBI:74483"/>
        <dbReference type="ChEBI" id="CHEBI:82748"/>
    </reaction>
</comment>
<dbReference type="PROSITE" id="PS51686">
    <property type="entry name" value="SAM_MT_RSMB_NOP"/>
    <property type="match status" value="1"/>
</dbReference>
<evidence type="ECO:0000256" key="6">
    <source>
        <dbReference type="ARBA" id="ARBA00022884"/>
    </source>
</evidence>
<comment type="subcellular location">
    <subcellularLocation>
        <location evidence="1">Mitochondrion</location>
    </subcellularLocation>
</comment>
<gene>
    <name evidence="13" type="ORF">BEWA_038990</name>
</gene>
<keyword evidence="3 11" id="KW-0489">Methyltransferase</keyword>
<evidence type="ECO:0000256" key="4">
    <source>
        <dbReference type="ARBA" id="ARBA00022679"/>
    </source>
</evidence>
<dbReference type="STRING" id="1537102.L1LEU0"/>
<comment type="caution">
    <text evidence="13">The sequence shown here is derived from an EMBL/GenBank/DDBJ whole genome shotgun (WGS) entry which is preliminary data.</text>
</comment>
<comment type="similarity">
    <text evidence="11">Belongs to the class I-like SAM-binding methyltransferase superfamily. RsmB/NOP family.</text>
</comment>
<keyword evidence="4 11" id="KW-0808">Transferase</keyword>
<name>L1LEU0_THEEQ</name>
<evidence type="ECO:0000256" key="7">
    <source>
        <dbReference type="ARBA" id="ARBA00022946"/>
    </source>
</evidence>
<dbReference type="InterPro" id="IPR049560">
    <property type="entry name" value="MeTrfase_RsmB-F_NOP2_cat"/>
</dbReference>
<sequence length="264" mass="29550">MNIADGASAFAAFCLDVSPGEKVLDMCSSPGGKSIILASQLFRERSTLEGIRDTSSLSTSELVSALKTKLDTSLDESSNTLLVCNEVSSARFKRLVDTIGRFVPQKHISGKHIQFVNYDATSPEKFRRFGKFDKILLDAPCSSERHLIRNGQPWSYKNVKENSKRQLQLLQSAISLLKSGGIILYCTCALDPLENELVIHTILNTLDSVKTLEINYSSVIETLSTRDSEEERNRFKPERRKYGYALMPDKTEYGPLFIAKLQKS</sequence>
<evidence type="ECO:0000256" key="2">
    <source>
        <dbReference type="ARBA" id="ARBA00022552"/>
    </source>
</evidence>
<feature type="active site" description="Nucleophile" evidence="11">
    <location>
        <position position="188"/>
    </location>
</feature>
<keyword evidence="7" id="KW-0809">Transit peptide</keyword>